<dbReference type="Proteomes" id="UP000514515">
    <property type="component" value="Segment"/>
</dbReference>
<organism evidence="2 3">
    <name type="scientific">Vibrio phage phiV141</name>
    <dbReference type="NCBI Taxonomy" id="2723905"/>
    <lineage>
        <taxon>Viruses</taxon>
        <taxon>Duplodnaviria</taxon>
        <taxon>Heunggongvirae</taxon>
        <taxon>Uroviricota</taxon>
        <taxon>Caudoviricetes</taxon>
        <taxon>Autographivirales</taxon>
        <taxon>Autographivirales incertae sedis</taxon>
        <taxon>Fujianvirus</taxon>
        <taxon>Fujianvirus V141</taxon>
    </lineage>
</organism>
<reference evidence="2 3" key="1">
    <citation type="submission" date="2020-03" db="EMBL/GenBank/DDBJ databases">
        <authorList>
            <person name="Chen G."/>
            <person name="Lin M."/>
            <person name="Fu H."/>
        </authorList>
    </citation>
    <scope>NUCLEOTIDE SEQUENCE [LARGE SCALE GENOMIC DNA]</scope>
</reference>
<sequence>MITTKVEWDKAHKNTAKLVVGSSEVVEKDENGNILRKHTLTSLFDQGTLENPSWVHVGQPCPAPQAFEQQAPQPPQPAVPGVAAPYNASANIEVNAHLFTELARKLKSHATDKNVRAENKLTLMEVHELLLAMKA</sequence>
<keyword evidence="3" id="KW-1185">Reference proteome</keyword>
<dbReference type="EMBL" id="MT227925">
    <property type="protein sequence ID" value="QMP18311.1"/>
    <property type="molecule type" value="Genomic_DNA"/>
</dbReference>
<gene>
    <name evidence="2" type="ORF">phiV141_6</name>
</gene>
<protein>
    <submittedName>
        <fullName evidence="2">Uncharacterized protein</fullName>
    </submittedName>
</protein>
<evidence type="ECO:0000313" key="2">
    <source>
        <dbReference type="EMBL" id="QMP18311.1"/>
    </source>
</evidence>
<evidence type="ECO:0000256" key="1">
    <source>
        <dbReference type="SAM" id="MobiDB-lite"/>
    </source>
</evidence>
<accession>A0A7D7IF45</accession>
<name>A0A7D7IF45_9CAUD</name>
<feature type="region of interest" description="Disordered" evidence="1">
    <location>
        <begin position="60"/>
        <end position="82"/>
    </location>
</feature>
<evidence type="ECO:0000313" key="3">
    <source>
        <dbReference type="Proteomes" id="UP000514515"/>
    </source>
</evidence>
<proteinExistence type="predicted"/>